<feature type="transmembrane region" description="Helical" evidence="8">
    <location>
        <begin position="270"/>
        <end position="290"/>
    </location>
</feature>
<evidence type="ECO:0000313" key="12">
    <source>
        <dbReference type="Proteomes" id="UP000613177"/>
    </source>
</evidence>
<feature type="transmembrane region" description="Helical" evidence="8">
    <location>
        <begin position="112"/>
        <end position="133"/>
    </location>
</feature>
<gene>
    <name evidence="11" type="ORF">INT48_009548</name>
</gene>
<feature type="transmembrane region" description="Helical" evidence="8">
    <location>
        <begin position="297"/>
        <end position="314"/>
    </location>
</feature>
<feature type="region of interest" description="Disordered" evidence="9">
    <location>
        <begin position="610"/>
        <end position="641"/>
    </location>
</feature>
<feature type="compositionally biased region" description="Basic and acidic residues" evidence="9">
    <location>
        <begin position="628"/>
        <end position="641"/>
    </location>
</feature>
<dbReference type="InterPro" id="IPR029020">
    <property type="entry name" value="Ammonium/urea_transptr"/>
</dbReference>
<evidence type="ECO:0000256" key="1">
    <source>
        <dbReference type="ARBA" id="ARBA00004141"/>
    </source>
</evidence>
<feature type="domain" description="Ammonium transporter AmtB-like" evidence="10">
    <location>
        <begin position="23"/>
        <end position="459"/>
    </location>
</feature>
<feature type="transmembrane region" description="Helical" evidence="8">
    <location>
        <begin position="194"/>
        <end position="221"/>
    </location>
</feature>
<dbReference type="Pfam" id="PF00909">
    <property type="entry name" value="Ammonium_transp"/>
    <property type="match status" value="1"/>
</dbReference>
<organism evidence="11 12">
    <name type="scientific">Thamnidium elegans</name>
    <dbReference type="NCBI Taxonomy" id="101142"/>
    <lineage>
        <taxon>Eukaryota</taxon>
        <taxon>Fungi</taxon>
        <taxon>Fungi incertae sedis</taxon>
        <taxon>Mucoromycota</taxon>
        <taxon>Mucoromycotina</taxon>
        <taxon>Mucoromycetes</taxon>
        <taxon>Mucorales</taxon>
        <taxon>Mucorineae</taxon>
        <taxon>Mucoraceae</taxon>
        <taxon>Thamnidium</taxon>
    </lineage>
</organism>
<evidence type="ECO:0000256" key="2">
    <source>
        <dbReference type="ARBA" id="ARBA00005887"/>
    </source>
</evidence>
<dbReference type="PANTHER" id="PTHR43029:SF10">
    <property type="entry name" value="AMMONIUM TRANSPORTER MEP2"/>
    <property type="match status" value="1"/>
</dbReference>
<comment type="similarity">
    <text evidence="2 8">Belongs to the ammonia transporter channel (TC 1.A.11.2) family.</text>
</comment>
<keyword evidence="6 8" id="KW-0472">Membrane</keyword>
<evidence type="ECO:0000256" key="6">
    <source>
        <dbReference type="ARBA" id="ARBA00023136"/>
    </source>
</evidence>
<dbReference type="Gene3D" id="1.10.3430.10">
    <property type="entry name" value="Ammonium transporter AmtB like domains"/>
    <property type="match status" value="1"/>
</dbReference>
<keyword evidence="7 8" id="KW-0924">Ammonia transport</keyword>
<feature type="compositionally biased region" description="Polar residues" evidence="9">
    <location>
        <begin position="610"/>
        <end position="627"/>
    </location>
</feature>
<feature type="transmembrane region" description="Helical" evidence="8">
    <location>
        <begin position="154"/>
        <end position="174"/>
    </location>
</feature>
<evidence type="ECO:0000256" key="9">
    <source>
        <dbReference type="SAM" id="MobiDB-lite"/>
    </source>
</evidence>
<evidence type="ECO:0000256" key="5">
    <source>
        <dbReference type="ARBA" id="ARBA00022989"/>
    </source>
</evidence>
<dbReference type="GO" id="GO:0008519">
    <property type="term" value="F:ammonium channel activity"/>
    <property type="evidence" value="ECO:0007669"/>
    <property type="project" value="InterPro"/>
</dbReference>
<comment type="caution">
    <text evidence="11">The sequence shown here is derived from an EMBL/GenBank/DDBJ whole genome shotgun (WGS) entry which is preliminary data.</text>
</comment>
<dbReference type="PROSITE" id="PS01219">
    <property type="entry name" value="AMMONIUM_TRANSP"/>
    <property type="match status" value="1"/>
</dbReference>
<evidence type="ECO:0000259" key="10">
    <source>
        <dbReference type="Pfam" id="PF00909"/>
    </source>
</evidence>
<keyword evidence="12" id="KW-1185">Reference proteome</keyword>
<dbReference type="InterPro" id="IPR024041">
    <property type="entry name" value="NH4_transpt_AmtB-like_dom"/>
</dbReference>
<feature type="transmembrane region" description="Helical" evidence="8">
    <location>
        <begin position="54"/>
        <end position="72"/>
    </location>
</feature>
<dbReference type="NCBIfam" id="TIGR00836">
    <property type="entry name" value="amt"/>
    <property type="match status" value="1"/>
</dbReference>
<sequence>MSANTTLISTEAEYTISSGDTGWVMLCSALVFLMSPALGFFYAGLARAKNALSLMYLTVMSVAVVSFQWYLIGYSLTFSETGSAFIGDSAHFLLRGVGRAPQFPDQTIPASAFMLFQCMFAAITPALAFGSAAERMSVSLKRVRFCTLLVSLKPYLFFFFFFFSWVLPFYSFLFGQRLFMVYVITSWIWSKNGWLTLLGAMDYAGGTPVHISSGLAAVAYAMVVGKRRDYNENVNTPHNVSFVFLGLALMWFGWFCFNAGSALAANARSVHSLVCTHLSACTAAVVWVLMDYQHTRKWSIIGLCTGAVAGLATITPGSGLVSPSSALAFGAIGSIISNVILRYKHRLGFDDALDVFAVHYIGGLVGLVLTGVFAEQWVIALGYPEGTPLEDIPIGGWLDGNWMQVPIQLAAIASVSAWSFFVTYLILIVLNKIPFLTLRLADEDEIIGTDWAEMGERAYGYLPMDEEHARLQQMIDDAKNRSSDDDDTLSVASGGEVQLDEHVNGALNARKGSCIDLHLSAETTASKKRGLKYALRQFMMSRREKNPAIINDVSHILEETVILDYGQNEKILKELEGINYEQKKPAKAIPTNLEMSDMTDQRNYYFYSNTEEAGPSRTASGRNTPVQETEHVDKSHKIHEL</sequence>
<dbReference type="AlphaFoldDB" id="A0A8H7SUS6"/>
<name>A0A8H7SUS6_9FUNG</name>
<feature type="transmembrane region" description="Helical" evidence="8">
    <location>
        <begin position="407"/>
        <end position="430"/>
    </location>
</feature>
<evidence type="ECO:0000256" key="4">
    <source>
        <dbReference type="ARBA" id="ARBA00022692"/>
    </source>
</evidence>
<dbReference type="InterPro" id="IPR018047">
    <property type="entry name" value="Ammonium_transpt_CS"/>
</dbReference>
<accession>A0A8H7SUS6</accession>
<reference evidence="11" key="1">
    <citation type="submission" date="2021-01" db="EMBL/GenBank/DDBJ databases">
        <title>Metabolic potential, ecology and presence of endohyphal bacteria is reflected in genomic diversity of Mucoromycotina.</title>
        <authorList>
            <person name="Muszewska A."/>
            <person name="Okrasinska A."/>
            <person name="Steczkiewicz K."/>
            <person name="Drgas O."/>
            <person name="Orlowska M."/>
            <person name="Perlinska-Lenart U."/>
            <person name="Aleksandrzak-Piekarczyk T."/>
            <person name="Szatraj K."/>
            <person name="Zielenkiewicz U."/>
            <person name="Pilsyk S."/>
            <person name="Malc E."/>
            <person name="Mieczkowski P."/>
            <person name="Kruszewska J.S."/>
            <person name="Biernat P."/>
            <person name="Pawlowska J."/>
        </authorList>
    </citation>
    <scope>NUCLEOTIDE SEQUENCE</scope>
    <source>
        <strain evidence="11">WA0000018081</strain>
    </source>
</reference>
<evidence type="ECO:0000256" key="7">
    <source>
        <dbReference type="ARBA" id="ARBA00023177"/>
    </source>
</evidence>
<dbReference type="InterPro" id="IPR001905">
    <property type="entry name" value="Ammonium_transpt"/>
</dbReference>
<dbReference type="SUPFAM" id="SSF111352">
    <property type="entry name" value="Ammonium transporter"/>
    <property type="match status" value="1"/>
</dbReference>
<protein>
    <recommendedName>
        <fullName evidence="8">Ammonium transporter</fullName>
    </recommendedName>
</protein>
<keyword evidence="4 8" id="KW-0812">Transmembrane</keyword>
<evidence type="ECO:0000256" key="8">
    <source>
        <dbReference type="RuleBase" id="RU362002"/>
    </source>
</evidence>
<dbReference type="EMBL" id="JAEPRE010000006">
    <property type="protein sequence ID" value="KAG2237419.1"/>
    <property type="molecule type" value="Genomic_DNA"/>
</dbReference>
<feature type="transmembrane region" description="Helical" evidence="8">
    <location>
        <begin position="353"/>
        <end position="374"/>
    </location>
</feature>
<feature type="transmembrane region" description="Helical" evidence="8">
    <location>
        <begin position="242"/>
        <end position="264"/>
    </location>
</feature>
<dbReference type="Proteomes" id="UP000613177">
    <property type="component" value="Unassembled WGS sequence"/>
</dbReference>
<evidence type="ECO:0000313" key="11">
    <source>
        <dbReference type="EMBL" id="KAG2237419.1"/>
    </source>
</evidence>
<dbReference type="GO" id="GO:0005886">
    <property type="term" value="C:plasma membrane"/>
    <property type="evidence" value="ECO:0007669"/>
    <property type="project" value="UniProtKB-SubCell"/>
</dbReference>
<comment type="subcellular location">
    <subcellularLocation>
        <location evidence="8">Cell membrane</location>
        <topology evidence="8">Multi-pass membrane protein</topology>
    </subcellularLocation>
    <subcellularLocation>
        <location evidence="1">Membrane</location>
        <topology evidence="1">Multi-pass membrane protein</topology>
    </subcellularLocation>
</comment>
<feature type="transmembrane region" description="Helical" evidence="8">
    <location>
        <begin position="320"/>
        <end position="341"/>
    </location>
</feature>
<evidence type="ECO:0000256" key="3">
    <source>
        <dbReference type="ARBA" id="ARBA00022448"/>
    </source>
</evidence>
<keyword evidence="3 8" id="KW-0813">Transport</keyword>
<dbReference type="PANTHER" id="PTHR43029">
    <property type="entry name" value="AMMONIUM TRANSPORTER MEP2"/>
    <property type="match status" value="1"/>
</dbReference>
<proteinExistence type="inferred from homology"/>
<keyword evidence="5 8" id="KW-1133">Transmembrane helix</keyword>
<feature type="transmembrane region" description="Helical" evidence="8">
    <location>
        <begin position="23"/>
        <end position="42"/>
    </location>
</feature>